<comment type="caution">
    <text evidence="3">The sequence shown here is derived from an EMBL/GenBank/DDBJ whole genome shotgun (WGS) entry which is preliminary data.</text>
</comment>
<sequence length="57" mass="6064">MSAQPGHSETDTTPPPADTGHPNTTPAPDKRKPGGPQVPRDTHPDPAEQNEPPVEDY</sequence>
<reference evidence="2 4" key="2">
    <citation type="submission" date="2023-07" db="EMBL/GenBank/DDBJ databases">
        <authorList>
            <person name="Peeters C."/>
        </authorList>
    </citation>
    <scope>NUCLEOTIDE SEQUENCE [LARGE SCALE GENOMIC DNA]</scope>
    <source>
        <strain evidence="2 4">R-38712</strain>
    </source>
</reference>
<gene>
    <name evidence="3" type="ORF">DEE74_21925</name>
    <name evidence="2" type="ORF">R38712_01955</name>
</gene>
<evidence type="ECO:0000313" key="2">
    <source>
        <dbReference type="EMBL" id="CAJ0723407.1"/>
    </source>
</evidence>
<organism evidence="3 5">
    <name type="scientific">Ralstonia pickettii</name>
    <name type="common">Burkholderia pickettii</name>
    <dbReference type="NCBI Taxonomy" id="329"/>
    <lineage>
        <taxon>Bacteria</taxon>
        <taxon>Pseudomonadati</taxon>
        <taxon>Pseudomonadota</taxon>
        <taxon>Betaproteobacteria</taxon>
        <taxon>Burkholderiales</taxon>
        <taxon>Burkholderiaceae</taxon>
        <taxon>Ralstonia</taxon>
    </lineage>
</organism>
<evidence type="ECO:0000256" key="1">
    <source>
        <dbReference type="SAM" id="MobiDB-lite"/>
    </source>
</evidence>
<dbReference type="Proteomes" id="UP001189303">
    <property type="component" value="Unassembled WGS sequence"/>
</dbReference>
<dbReference type="Proteomes" id="UP001199322">
    <property type="component" value="Unassembled WGS sequence"/>
</dbReference>
<name>A0AAW4Q982_RALPI</name>
<reference evidence="3" key="1">
    <citation type="submission" date="2018-06" db="EMBL/GenBank/DDBJ databases">
        <authorList>
            <person name="O'Rourke A."/>
        </authorList>
    </citation>
    <scope>NUCLEOTIDE SEQUENCE</scope>
    <source>
        <strain evidence="3">132550021-3</strain>
    </source>
</reference>
<accession>A0AAW4Q982</accession>
<feature type="region of interest" description="Disordered" evidence="1">
    <location>
        <begin position="1"/>
        <end position="57"/>
    </location>
</feature>
<dbReference type="RefSeq" id="WP_012761282.1">
    <property type="nucleotide sequence ID" value="NZ_CATWFT010000004.1"/>
</dbReference>
<dbReference type="EMBL" id="QGBI01000026">
    <property type="protein sequence ID" value="MBX3892532.1"/>
    <property type="molecule type" value="Genomic_DNA"/>
</dbReference>
<proteinExistence type="predicted"/>
<dbReference type="EMBL" id="CATWFT010000004">
    <property type="protein sequence ID" value="CAJ0723407.1"/>
    <property type="molecule type" value="Genomic_DNA"/>
</dbReference>
<dbReference type="AlphaFoldDB" id="A0AAW4Q982"/>
<evidence type="ECO:0000313" key="5">
    <source>
        <dbReference type="Proteomes" id="UP001199322"/>
    </source>
</evidence>
<evidence type="ECO:0000313" key="4">
    <source>
        <dbReference type="Proteomes" id="UP001189303"/>
    </source>
</evidence>
<keyword evidence="4" id="KW-1185">Reference proteome</keyword>
<evidence type="ECO:0000313" key="3">
    <source>
        <dbReference type="EMBL" id="MBX3892532.1"/>
    </source>
</evidence>
<protein>
    <submittedName>
        <fullName evidence="3">Uncharacterized protein</fullName>
    </submittedName>
</protein>